<dbReference type="InterPro" id="IPR036873">
    <property type="entry name" value="Rhodanese-like_dom_sf"/>
</dbReference>
<evidence type="ECO:0000313" key="3">
    <source>
        <dbReference type="EMBL" id="EAR27242.1"/>
    </source>
</evidence>
<dbReference type="EMBL" id="AAOH01000006">
    <property type="protein sequence ID" value="EAR27242.1"/>
    <property type="molecule type" value="Genomic_DNA"/>
</dbReference>
<dbReference type="PROSITE" id="PS50206">
    <property type="entry name" value="RHODANESE_3"/>
    <property type="match status" value="1"/>
</dbReference>
<gene>
    <name evidence="3" type="ORF">PTD2_14422</name>
</gene>
<dbReference type="CDD" id="cd00158">
    <property type="entry name" value="RHOD"/>
    <property type="match status" value="1"/>
</dbReference>
<feature type="signal peptide" evidence="1">
    <location>
        <begin position="1"/>
        <end position="22"/>
    </location>
</feature>
<evidence type="ECO:0000259" key="2">
    <source>
        <dbReference type="PROSITE" id="PS50206"/>
    </source>
</evidence>
<dbReference type="PANTHER" id="PTHR44086:SF10">
    <property type="entry name" value="THIOSULFATE SULFURTRANSFERASE_RHODANESE-LIKE DOMAIN-CONTAINING PROTEIN 3"/>
    <property type="match status" value="1"/>
</dbReference>
<dbReference type="InterPro" id="IPR001763">
    <property type="entry name" value="Rhodanese-like_dom"/>
</dbReference>
<dbReference type="OrthoDB" id="9814704at2"/>
<dbReference type="Proteomes" id="UP000006201">
    <property type="component" value="Unassembled WGS sequence"/>
</dbReference>
<dbReference type="SMART" id="SM00450">
    <property type="entry name" value="RHOD"/>
    <property type="match status" value="1"/>
</dbReference>
<evidence type="ECO:0000256" key="1">
    <source>
        <dbReference type="SAM" id="SignalP"/>
    </source>
</evidence>
<feature type="domain" description="Rhodanese" evidence="2">
    <location>
        <begin position="38"/>
        <end position="128"/>
    </location>
</feature>
<dbReference type="Gene3D" id="3.40.250.10">
    <property type="entry name" value="Rhodanese-like domain"/>
    <property type="match status" value="1"/>
</dbReference>
<protein>
    <submittedName>
        <fullName evidence="3">Putative phage shock protein E</fullName>
    </submittedName>
</protein>
<organism evidence="3 4">
    <name type="scientific">Pseudoalteromonas tunicata D2</name>
    <dbReference type="NCBI Taxonomy" id="87626"/>
    <lineage>
        <taxon>Bacteria</taxon>
        <taxon>Pseudomonadati</taxon>
        <taxon>Pseudomonadota</taxon>
        <taxon>Gammaproteobacteria</taxon>
        <taxon>Alteromonadales</taxon>
        <taxon>Pseudoalteromonadaceae</taxon>
        <taxon>Pseudoalteromonas</taxon>
    </lineage>
</organism>
<evidence type="ECO:0000313" key="4">
    <source>
        <dbReference type="Proteomes" id="UP000006201"/>
    </source>
</evidence>
<dbReference type="Pfam" id="PF00581">
    <property type="entry name" value="Rhodanese"/>
    <property type="match status" value="1"/>
</dbReference>
<dbReference type="AlphaFoldDB" id="A4CCE9"/>
<dbReference type="GO" id="GO:0004792">
    <property type="term" value="F:thiosulfate-cyanide sulfurtransferase activity"/>
    <property type="evidence" value="ECO:0007669"/>
    <property type="project" value="TreeGrafter"/>
</dbReference>
<reference evidence="3 4" key="1">
    <citation type="submission" date="2006-02" db="EMBL/GenBank/DDBJ databases">
        <authorList>
            <person name="Moran M.A."/>
            <person name="Kjelleberg S."/>
            <person name="Egan S."/>
            <person name="Saunders N."/>
            <person name="Thomas T."/>
            <person name="Ferriera S."/>
            <person name="Johnson J."/>
            <person name="Kravitz S."/>
            <person name="Halpern A."/>
            <person name="Remington K."/>
            <person name="Beeson K."/>
            <person name="Tran B."/>
            <person name="Rogers Y.-H."/>
            <person name="Friedman R."/>
            <person name="Venter J.C."/>
        </authorList>
    </citation>
    <scope>NUCLEOTIDE SEQUENCE [LARGE SCALE GENOMIC DNA]</scope>
    <source>
        <strain evidence="3 4">D2</strain>
    </source>
</reference>
<keyword evidence="1" id="KW-0732">Signal</keyword>
<sequence length="132" mass="14595">MKLTILSLTTVLFLCASPNVLAAPTPTVSQQTLIEAQKNNTVILLDVRSDEEFKDGHIPGAINYSHLDIINNTAVLDYQKDQAIIVYCRSGRRAAAAEQALIDLGFTNVKHLEGDWLGWQETQLKTDNTKAQ</sequence>
<comment type="caution">
    <text evidence="3">The sequence shown here is derived from an EMBL/GenBank/DDBJ whole genome shotgun (WGS) entry which is preliminary data.</text>
</comment>
<dbReference type="HOGENOM" id="CLU_089574_1_5_6"/>
<dbReference type="SUPFAM" id="SSF52821">
    <property type="entry name" value="Rhodanese/Cell cycle control phosphatase"/>
    <property type="match status" value="1"/>
</dbReference>
<accession>A4CCE9</accession>
<dbReference type="eggNOG" id="COG0607">
    <property type="taxonomic scope" value="Bacteria"/>
</dbReference>
<keyword evidence="4" id="KW-1185">Reference proteome</keyword>
<feature type="chain" id="PRO_5002665948" evidence="1">
    <location>
        <begin position="23"/>
        <end position="132"/>
    </location>
</feature>
<dbReference type="STRING" id="87626.PTD2_14422"/>
<dbReference type="RefSeq" id="WP_009838504.1">
    <property type="nucleotide sequence ID" value="NZ_AAOH01000006.1"/>
</dbReference>
<dbReference type="PANTHER" id="PTHR44086">
    <property type="entry name" value="THIOSULFATE SULFURTRANSFERASE RDL2, MITOCHONDRIAL-RELATED"/>
    <property type="match status" value="1"/>
</dbReference>
<proteinExistence type="predicted"/>
<name>A4CCE9_9GAMM</name>